<dbReference type="NCBIfam" id="NF033674">
    <property type="entry name" value="stress_OB_fold"/>
    <property type="match status" value="1"/>
</dbReference>
<evidence type="ECO:0000256" key="2">
    <source>
        <dbReference type="SAM" id="MobiDB-lite"/>
    </source>
</evidence>
<dbReference type="NCBIfam" id="TIGR00156">
    <property type="entry name" value="YgiW/YdeI family stress tolerance OB fold protein"/>
    <property type="match status" value="1"/>
</dbReference>
<dbReference type="NCBIfam" id="NF007471">
    <property type="entry name" value="PRK10053.1"/>
    <property type="match status" value="1"/>
</dbReference>
<gene>
    <name evidence="5" type="ORF">CHU32_23340</name>
    <name evidence="4" type="ORF">CHU33_23820</name>
</gene>
<evidence type="ECO:0000313" key="7">
    <source>
        <dbReference type="Proteomes" id="UP000247005"/>
    </source>
</evidence>
<evidence type="ECO:0000256" key="1">
    <source>
        <dbReference type="ARBA" id="ARBA00022729"/>
    </source>
</evidence>
<dbReference type="EMBL" id="PQGD01000025">
    <property type="protein sequence ID" value="POP43306.1"/>
    <property type="molecule type" value="Genomic_DNA"/>
</dbReference>
<dbReference type="SUPFAM" id="SSF101756">
    <property type="entry name" value="Hypothetical protein YgiW"/>
    <property type="match status" value="1"/>
</dbReference>
<feature type="region of interest" description="Disordered" evidence="2">
    <location>
        <begin position="21"/>
        <end position="41"/>
    </location>
</feature>
<dbReference type="InterPro" id="IPR005220">
    <property type="entry name" value="CarO-like"/>
</dbReference>
<feature type="chain" id="PRO_5015185805" evidence="3">
    <location>
        <begin position="21"/>
        <end position="131"/>
    </location>
</feature>
<dbReference type="PANTHER" id="PTHR36571">
    <property type="entry name" value="PROTEIN YGIW"/>
    <property type="match status" value="1"/>
</dbReference>
<organism evidence="5 7">
    <name type="scientific">Superficieibacter electus</name>
    <dbReference type="NCBI Taxonomy" id="2022662"/>
    <lineage>
        <taxon>Bacteria</taxon>
        <taxon>Pseudomonadati</taxon>
        <taxon>Pseudomonadota</taxon>
        <taxon>Gammaproteobacteria</taxon>
        <taxon>Enterobacterales</taxon>
        <taxon>Enterobacteriaceae</taxon>
        <taxon>Superficieibacter</taxon>
    </lineage>
</organism>
<accession>A0A2P5GIV6</accession>
<reference evidence="6 7" key="1">
    <citation type="submission" date="2018-01" db="EMBL/GenBank/DDBJ databases">
        <title>Superficieibacter electus gen. nov., sp. nov., an extended-spectrum beta-lactamase possessing member of the Enterobacteriaceae family, isolated from intensive care unit surfaces.</title>
        <authorList>
            <person name="Potter R.F."/>
            <person name="D'Souza A.W."/>
        </authorList>
    </citation>
    <scope>NUCLEOTIDE SEQUENCE [LARGE SCALE GENOMIC DNA]</scope>
    <source>
        <strain evidence="5 7">BP-1</strain>
        <strain evidence="4 6">BP-2</strain>
    </source>
</reference>
<keyword evidence="1 3" id="KW-0732">Signal</keyword>
<evidence type="ECO:0000313" key="4">
    <source>
        <dbReference type="EMBL" id="POP41201.1"/>
    </source>
</evidence>
<dbReference type="Pfam" id="PF04076">
    <property type="entry name" value="BOF"/>
    <property type="match status" value="1"/>
</dbReference>
<feature type="signal peptide" evidence="3">
    <location>
        <begin position="1"/>
        <end position="20"/>
    </location>
</feature>
<keyword evidence="6" id="KW-1185">Reference proteome</keyword>
<evidence type="ECO:0000256" key="3">
    <source>
        <dbReference type="SAM" id="SignalP"/>
    </source>
</evidence>
<dbReference type="InterPro" id="IPR036700">
    <property type="entry name" value="BOBF_sf"/>
</dbReference>
<dbReference type="Proteomes" id="UP000237073">
    <property type="component" value="Unassembled WGS sequence"/>
</dbReference>
<dbReference type="RefSeq" id="WP_103678481.1">
    <property type="nucleotide sequence ID" value="NZ_PQGD01000025.1"/>
</dbReference>
<evidence type="ECO:0000313" key="6">
    <source>
        <dbReference type="Proteomes" id="UP000237073"/>
    </source>
</evidence>
<dbReference type="Proteomes" id="UP000247005">
    <property type="component" value="Unassembled WGS sequence"/>
</dbReference>
<dbReference type="PANTHER" id="PTHR36571:SF2">
    <property type="entry name" value="PERIPLASMIC PROTEIN"/>
    <property type="match status" value="1"/>
</dbReference>
<proteinExistence type="predicted"/>
<dbReference type="AlphaFoldDB" id="A0A2P5GIV6"/>
<dbReference type="EMBL" id="PQGE01000029">
    <property type="protein sequence ID" value="POP41201.1"/>
    <property type="molecule type" value="Genomic_DNA"/>
</dbReference>
<protein>
    <submittedName>
        <fullName evidence="5">TIGR00156 family protein</fullName>
    </submittedName>
</protein>
<feature type="region of interest" description="Disordered" evidence="2">
    <location>
        <begin position="110"/>
        <end position="131"/>
    </location>
</feature>
<name>A0A2P5GIV6_9ENTR</name>
<evidence type="ECO:0000313" key="5">
    <source>
        <dbReference type="EMBL" id="POP43306.1"/>
    </source>
</evidence>
<dbReference type="Gene3D" id="2.40.50.200">
    <property type="entry name" value="Bacterial OB-fold"/>
    <property type="match status" value="1"/>
</dbReference>
<dbReference type="InterPro" id="IPR016052">
    <property type="entry name" value="YgiW/YdeI"/>
</dbReference>
<dbReference type="OrthoDB" id="6413427at2"/>
<sequence length="131" mass="14439">MDKKVLFILLGSLLSVGAHAEEKGGLKPGEAPPPPHAMDEGYRGIEDARISTVEKAKEMHDGASVSFRGNLLKKTADDRFKFRDKTGEIDVQIPPSVFDEREVKPDHLVTLSGSLDKKQDPPLVRVSHLEK</sequence>
<comment type="caution">
    <text evidence="5">The sequence shown here is derived from an EMBL/GenBank/DDBJ whole genome shotgun (WGS) entry which is preliminary data.</text>
</comment>